<evidence type="ECO:0000256" key="3">
    <source>
        <dbReference type="ARBA" id="ARBA00012662"/>
    </source>
</evidence>
<dbReference type="Pfam" id="PF16757">
    <property type="entry name" value="Fucosidase_C"/>
    <property type="match status" value="1"/>
</dbReference>
<dbReference type="RefSeq" id="WP_029426044.1">
    <property type="nucleotide sequence ID" value="NZ_CP012801.1"/>
</dbReference>
<dbReference type="GO" id="GO:0005764">
    <property type="term" value="C:lysosome"/>
    <property type="evidence" value="ECO:0007669"/>
    <property type="project" value="TreeGrafter"/>
</dbReference>
<evidence type="ECO:0000256" key="7">
    <source>
        <dbReference type="SAM" id="SignalP"/>
    </source>
</evidence>
<feature type="signal peptide" evidence="7">
    <location>
        <begin position="1"/>
        <end position="23"/>
    </location>
</feature>
<dbReference type="EMBL" id="CP012801">
    <property type="protein sequence ID" value="ALJ59522.1"/>
    <property type="molecule type" value="Genomic_DNA"/>
</dbReference>
<protein>
    <recommendedName>
        <fullName evidence="3">alpha-L-fucosidase</fullName>
        <ecNumber evidence="3">3.2.1.51</ecNumber>
    </recommendedName>
</protein>
<dbReference type="InterPro" id="IPR057739">
    <property type="entry name" value="Glyco_hydro_29_N"/>
</dbReference>
<dbReference type="Pfam" id="PF01120">
    <property type="entry name" value="Alpha_L_fucos"/>
    <property type="match status" value="1"/>
</dbReference>
<dbReference type="SMART" id="SM00812">
    <property type="entry name" value="Alpha_L_fucos"/>
    <property type="match status" value="1"/>
</dbReference>
<sequence length="505" mass="59156">METKSTVYSLILLLCTLSFQASAQSESYKKNWKSLSKENAYNREPDWLKDAKFGIYLHWGVYSVPAYSYEWYSRHMFMESRKEYQYHKEHYGDPREFGYDKLVPLFRAEHFNAKEWVDLFQRAGAKFGGQVAEHHDGVAMWDSKITPWNVALMGPKRDVLGEYSRELKKHGMKVMTTFHHARLLQRYKNTERPDRPEFWDLYDSHFPYSEEMPTSSNNPMLRLLYGNVTPEEFYEPIWLGELKEVIDNYSPDIIYFDSWLNLIPEEYLYKFTQYFLEDAKKKNKEVAIFRKQEDLPLNVSMEILEKSRKQEIESRLWTTEETISTDSWCFTEDMELRKSEDLINVLIDVVSKNGVLMLNVSPRSDGIIPQEQQSILLNIGDWLKINGEAIYGTRPWYVFGEGPTSQPVGDFENHKEFMKLKYTADDVRYTTKGKTVYAITLGVPEAGKTMTFKSFKRKIKALKIENVSVIGSNQLVPWELTKEGLQVKVPIVQGNNAVVFKIECN</sequence>
<dbReference type="GO" id="GO:0004560">
    <property type="term" value="F:alpha-L-fucosidase activity"/>
    <property type="evidence" value="ECO:0007669"/>
    <property type="project" value="InterPro"/>
</dbReference>
<evidence type="ECO:0000259" key="9">
    <source>
        <dbReference type="Pfam" id="PF16757"/>
    </source>
</evidence>
<dbReference type="InterPro" id="IPR016286">
    <property type="entry name" value="FUC_metazoa-typ"/>
</dbReference>
<reference evidence="10 11" key="1">
    <citation type="journal article" date="2015" name="Science">
        <title>Genetic determinants of in vivo fitness and diet responsiveness in multiple human gut Bacteroides.</title>
        <authorList>
            <person name="Wu M."/>
            <person name="McNulty N.P."/>
            <person name="Rodionov D.A."/>
            <person name="Khoroshkin M.S."/>
            <person name="Griffin N.W."/>
            <person name="Cheng J."/>
            <person name="Latreille P."/>
            <person name="Kerstetter R.A."/>
            <person name="Terrapon N."/>
            <person name="Henrissat B."/>
            <person name="Osterman A.L."/>
            <person name="Gordon J.I."/>
        </authorList>
    </citation>
    <scope>NUCLEOTIDE SEQUENCE [LARGE SCALE GENOMIC DNA]</scope>
    <source>
        <strain evidence="10 11">WH2</strain>
    </source>
</reference>
<dbReference type="InterPro" id="IPR000933">
    <property type="entry name" value="Glyco_hydro_29"/>
</dbReference>
<dbReference type="PANTHER" id="PTHR10030:SF37">
    <property type="entry name" value="ALPHA-L-FUCOSIDASE-RELATED"/>
    <property type="match status" value="1"/>
</dbReference>
<dbReference type="PATRIC" id="fig|246787.4.peg.2343"/>
<proteinExistence type="inferred from homology"/>
<dbReference type="Gene3D" id="3.20.20.80">
    <property type="entry name" value="Glycosidases"/>
    <property type="match status" value="1"/>
</dbReference>
<dbReference type="EC" id="3.2.1.51" evidence="3"/>
<name>A0A0P0GEY9_9BACE</name>
<dbReference type="Gene3D" id="2.60.40.1180">
    <property type="entry name" value="Golgi alpha-mannosidase II"/>
    <property type="match status" value="1"/>
</dbReference>
<feature type="chain" id="PRO_5006047530" description="alpha-L-fucosidase" evidence="7">
    <location>
        <begin position="24"/>
        <end position="505"/>
    </location>
</feature>
<feature type="domain" description="Glycoside hydrolase family 29 N-terminal" evidence="8">
    <location>
        <begin position="19"/>
        <end position="388"/>
    </location>
</feature>
<evidence type="ECO:0000256" key="5">
    <source>
        <dbReference type="ARBA" id="ARBA00022801"/>
    </source>
</evidence>
<dbReference type="KEGG" id="bcel:BcellWH2_02282"/>
<dbReference type="SUPFAM" id="SSF51445">
    <property type="entry name" value="(Trans)glycosidases"/>
    <property type="match status" value="1"/>
</dbReference>
<evidence type="ECO:0000313" key="11">
    <source>
        <dbReference type="Proteomes" id="UP000061809"/>
    </source>
</evidence>
<comment type="similarity">
    <text evidence="2">Belongs to the glycosyl hydrolase 29 family.</text>
</comment>
<keyword evidence="4 7" id="KW-0732">Signal</keyword>
<evidence type="ECO:0000256" key="4">
    <source>
        <dbReference type="ARBA" id="ARBA00022729"/>
    </source>
</evidence>
<keyword evidence="5" id="KW-0378">Hydrolase</keyword>
<keyword evidence="6" id="KW-0326">Glycosidase</keyword>
<evidence type="ECO:0000256" key="6">
    <source>
        <dbReference type="ARBA" id="ARBA00023295"/>
    </source>
</evidence>
<organism evidence="10 11">
    <name type="scientific">Bacteroides cellulosilyticus</name>
    <dbReference type="NCBI Taxonomy" id="246787"/>
    <lineage>
        <taxon>Bacteria</taxon>
        <taxon>Pseudomonadati</taxon>
        <taxon>Bacteroidota</taxon>
        <taxon>Bacteroidia</taxon>
        <taxon>Bacteroidales</taxon>
        <taxon>Bacteroidaceae</taxon>
        <taxon>Bacteroides</taxon>
    </lineage>
</organism>
<dbReference type="InterPro" id="IPR013780">
    <property type="entry name" value="Glyco_hydro_b"/>
</dbReference>
<feature type="domain" description="Alpha-L-fucosidase C-terminal" evidence="9">
    <location>
        <begin position="424"/>
        <end position="502"/>
    </location>
</feature>
<evidence type="ECO:0000313" key="10">
    <source>
        <dbReference type="EMBL" id="ALJ59522.1"/>
    </source>
</evidence>
<dbReference type="PIRSF" id="PIRSF001092">
    <property type="entry name" value="Alpha-L-fucosidase"/>
    <property type="match status" value="1"/>
</dbReference>
<gene>
    <name evidence="10" type="ORF">BcellWH2_02282</name>
</gene>
<dbReference type="InterPro" id="IPR017853">
    <property type="entry name" value="GH"/>
</dbReference>
<accession>A0A0P0GEY9</accession>
<evidence type="ECO:0000259" key="8">
    <source>
        <dbReference type="Pfam" id="PF01120"/>
    </source>
</evidence>
<dbReference type="Proteomes" id="UP000061809">
    <property type="component" value="Chromosome"/>
</dbReference>
<evidence type="ECO:0000256" key="1">
    <source>
        <dbReference type="ARBA" id="ARBA00004071"/>
    </source>
</evidence>
<dbReference type="InterPro" id="IPR031919">
    <property type="entry name" value="Fucosidase_C"/>
</dbReference>
<evidence type="ECO:0000256" key="2">
    <source>
        <dbReference type="ARBA" id="ARBA00007951"/>
    </source>
</evidence>
<dbReference type="PANTHER" id="PTHR10030">
    <property type="entry name" value="ALPHA-L-FUCOSIDASE"/>
    <property type="match status" value="1"/>
</dbReference>
<comment type="function">
    <text evidence="1">Alpha-L-fucosidase is responsible for hydrolyzing the alpha-1,6-linked fucose joined to the reducing-end N-acetylglucosamine of the carbohydrate moieties of glycoproteins.</text>
</comment>
<dbReference type="GO" id="GO:0016139">
    <property type="term" value="P:glycoside catabolic process"/>
    <property type="evidence" value="ECO:0007669"/>
    <property type="project" value="TreeGrafter"/>
</dbReference>
<dbReference type="GO" id="GO:0006004">
    <property type="term" value="P:fucose metabolic process"/>
    <property type="evidence" value="ECO:0007669"/>
    <property type="project" value="InterPro"/>
</dbReference>
<dbReference type="AlphaFoldDB" id="A0A0P0GEY9"/>